<evidence type="ECO:0000313" key="8">
    <source>
        <dbReference type="EMBL" id="NEV61933.1"/>
    </source>
</evidence>
<dbReference type="PANTHER" id="PTHR30485">
    <property type="entry name" value="NI/FE-HYDROGENASE 1 B-TYPE CYTOCHROME SUBUNIT"/>
    <property type="match status" value="1"/>
</dbReference>
<keyword evidence="5 6" id="KW-0472">Membrane</keyword>
<proteinExistence type="predicted"/>
<dbReference type="Pfam" id="PF01292">
    <property type="entry name" value="Ni_hydr_CYTB"/>
    <property type="match status" value="1"/>
</dbReference>
<dbReference type="GO" id="GO:0022904">
    <property type="term" value="P:respiratory electron transport chain"/>
    <property type="evidence" value="ECO:0007669"/>
    <property type="project" value="InterPro"/>
</dbReference>
<feature type="transmembrane region" description="Helical" evidence="6">
    <location>
        <begin position="20"/>
        <end position="40"/>
    </location>
</feature>
<sequence length="232" mass="24911">MSGNRIKLWDLPTRLHHWLLVVFVALAFATGLTGGNWMVWHGRIGLAILGLLAFRLVWGFVGSTYARFGQFVRGPGSVLDYVRGRWHGVGHNPLGAFSVLALLALFLAQSLLGLVATDDIAFKGPLYSILSMDTADWASRLHRQMIWVLGALVVLHICATLFYTFVRKDNIIRPMVTGDKTVEDGGAASATGGGIIAFLIALAVAAAVVWIANGGLLPPPPPPPPPGTLPSW</sequence>
<comment type="subcellular location">
    <subcellularLocation>
        <location evidence="1">Cell membrane</location>
        <topology evidence="1">Multi-pass membrane protein</topology>
    </subcellularLocation>
</comment>
<name>A0A6M0JZ54_9GAMM</name>
<gene>
    <name evidence="8" type="ORF">G3446_08520</name>
</gene>
<dbReference type="InterPro" id="IPR016174">
    <property type="entry name" value="Di-haem_cyt_TM"/>
</dbReference>
<accession>A0A6M0JZ54</accession>
<evidence type="ECO:0000256" key="6">
    <source>
        <dbReference type="SAM" id="Phobius"/>
    </source>
</evidence>
<evidence type="ECO:0000259" key="7">
    <source>
        <dbReference type="Pfam" id="PF01292"/>
    </source>
</evidence>
<keyword evidence="2" id="KW-1003">Cell membrane</keyword>
<keyword evidence="9" id="KW-1185">Reference proteome</keyword>
<feature type="transmembrane region" description="Helical" evidence="6">
    <location>
        <begin position="94"/>
        <end position="116"/>
    </location>
</feature>
<feature type="transmembrane region" description="Helical" evidence="6">
    <location>
        <begin position="46"/>
        <end position="66"/>
    </location>
</feature>
<dbReference type="AlphaFoldDB" id="A0A6M0JZ54"/>
<keyword evidence="3 6" id="KW-0812">Transmembrane</keyword>
<reference evidence="8 9" key="1">
    <citation type="submission" date="2020-02" db="EMBL/GenBank/DDBJ databases">
        <title>Genome sequences of Thiorhodococcus mannitoliphagus and Thiorhodococcus minor, purple sulfur photosynthetic bacteria in the gammaproteobacterial family, Chromatiaceae.</title>
        <authorList>
            <person name="Aviles F.A."/>
            <person name="Meyer T.E."/>
            <person name="Kyndt J.A."/>
        </authorList>
    </citation>
    <scope>NUCLEOTIDE SEQUENCE [LARGE SCALE GENOMIC DNA]</scope>
    <source>
        <strain evidence="8 9">DSM 11518</strain>
    </source>
</reference>
<dbReference type="InterPro" id="IPR051542">
    <property type="entry name" value="Hydrogenase_cytochrome"/>
</dbReference>
<feature type="transmembrane region" description="Helical" evidence="6">
    <location>
        <begin position="145"/>
        <end position="166"/>
    </location>
</feature>
<feature type="transmembrane region" description="Helical" evidence="6">
    <location>
        <begin position="187"/>
        <end position="212"/>
    </location>
</feature>
<keyword evidence="4 6" id="KW-1133">Transmembrane helix</keyword>
<dbReference type="EMBL" id="JAAIJQ010000019">
    <property type="protein sequence ID" value="NEV61933.1"/>
    <property type="molecule type" value="Genomic_DNA"/>
</dbReference>
<evidence type="ECO:0000256" key="3">
    <source>
        <dbReference type="ARBA" id="ARBA00022692"/>
    </source>
</evidence>
<dbReference type="GO" id="GO:0020037">
    <property type="term" value="F:heme binding"/>
    <property type="evidence" value="ECO:0007669"/>
    <property type="project" value="TreeGrafter"/>
</dbReference>
<dbReference type="Gene3D" id="1.20.950.20">
    <property type="entry name" value="Transmembrane di-heme cytochromes, Chain C"/>
    <property type="match status" value="1"/>
</dbReference>
<evidence type="ECO:0000256" key="5">
    <source>
        <dbReference type="ARBA" id="ARBA00023136"/>
    </source>
</evidence>
<evidence type="ECO:0000256" key="2">
    <source>
        <dbReference type="ARBA" id="ARBA00022475"/>
    </source>
</evidence>
<evidence type="ECO:0000256" key="4">
    <source>
        <dbReference type="ARBA" id="ARBA00022989"/>
    </source>
</evidence>
<dbReference type="RefSeq" id="WP_164452409.1">
    <property type="nucleotide sequence ID" value="NZ_JAAIJQ010000019.1"/>
</dbReference>
<dbReference type="Proteomes" id="UP000483379">
    <property type="component" value="Unassembled WGS sequence"/>
</dbReference>
<dbReference type="SUPFAM" id="SSF81342">
    <property type="entry name" value="Transmembrane di-heme cytochromes"/>
    <property type="match status" value="1"/>
</dbReference>
<feature type="domain" description="Cytochrome b561 bacterial/Ni-hydrogenase" evidence="7">
    <location>
        <begin position="9"/>
        <end position="178"/>
    </location>
</feature>
<dbReference type="GO" id="GO:0009055">
    <property type="term" value="F:electron transfer activity"/>
    <property type="evidence" value="ECO:0007669"/>
    <property type="project" value="InterPro"/>
</dbReference>
<comment type="caution">
    <text evidence="8">The sequence shown here is derived from an EMBL/GenBank/DDBJ whole genome shotgun (WGS) entry which is preliminary data.</text>
</comment>
<protein>
    <submittedName>
        <fullName evidence="8">Cytochrome B</fullName>
    </submittedName>
</protein>
<evidence type="ECO:0000256" key="1">
    <source>
        <dbReference type="ARBA" id="ARBA00004651"/>
    </source>
</evidence>
<dbReference type="GO" id="GO:0005886">
    <property type="term" value="C:plasma membrane"/>
    <property type="evidence" value="ECO:0007669"/>
    <property type="project" value="UniProtKB-SubCell"/>
</dbReference>
<organism evidence="8 9">
    <name type="scientific">Thiorhodococcus minor</name>
    <dbReference type="NCBI Taxonomy" id="57489"/>
    <lineage>
        <taxon>Bacteria</taxon>
        <taxon>Pseudomonadati</taxon>
        <taxon>Pseudomonadota</taxon>
        <taxon>Gammaproteobacteria</taxon>
        <taxon>Chromatiales</taxon>
        <taxon>Chromatiaceae</taxon>
        <taxon>Thiorhodococcus</taxon>
    </lineage>
</organism>
<dbReference type="InterPro" id="IPR011577">
    <property type="entry name" value="Cyt_b561_bac/Ni-Hgenase"/>
</dbReference>
<dbReference type="PANTHER" id="PTHR30485:SF2">
    <property type="entry name" value="BLL0597 PROTEIN"/>
    <property type="match status" value="1"/>
</dbReference>
<evidence type="ECO:0000313" key="9">
    <source>
        <dbReference type="Proteomes" id="UP000483379"/>
    </source>
</evidence>